<dbReference type="PANTHER" id="PTHR30522:SF0">
    <property type="entry name" value="NUCLEOSIDE TRIPHOSPHATE PYROPHOSPHOHYDROLASE"/>
    <property type="match status" value="1"/>
</dbReference>
<feature type="compositionally biased region" description="Basic and acidic residues" evidence="1">
    <location>
        <begin position="179"/>
        <end position="194"/>
    </location>
</feature>
<dbReference type="InterPro" id="IPR048015">
    <property type="entry name" value="NTP-PPase_MazG-like_N"/>
</dbReference>
<dbReference type="Pfam" id="PF03819">
    <property type="entry name" value="MazG"/>
    <property type="match status" value="1"/>
</dbReference>
<gene>
    <name evidence="3" type="ORF">MNQ99_14020</name>
</gene>
<reference evidence="3 4" key="1">
    <citation type="submission" date="2022-03" db="EMBL/GenBank/DDBJ databases">
        <title>Isotopic signatures of nitrous oxide derived from detoxification processes.</title>
        <authorList>
            <person name="Behrendt U."/>
            <person name="Buchen C."/>
            <person name="Well R."/>
            <person name="Ulrich A."/>
            <person name="Rohe L."/>
            <person name="Kolb S."/>
            <person name="Schloter M."/>
            <person name="Horn M.A."/>
            <person name="Augustin J."/>
        </authorList>
    </citation>
    <scope>NUCLEOTIDE SEQUENCE [LARGE SCALE GENOMIC DNA]</scope>
    <source>
        <strain evidence="3 4">S4-C24</strain>
    </source>
</reference>
<dbReference type="EMBL" id="CP093326">
    <property type="protein sequence ID" value="UNK45052.1"/>
    <property type="molecule type" value="Genomic_DNA"/>
</dbReference>
<dbReference type="SUPFAM" id="SSF101386">
    <property type="entry name" value="all-alpha NTP pyrophosphatases"/>
    <property type="match status" value="2"/>
</dbReference>
<dbReference type="InterPro" id="IPR011551">
    <property type="entry name" value="NTP_PyrPHydrolase_MazG"/>
</dbReference>
<feature type="domain" description="NTP pyrophosphohydrolase MazG-like" evidence="2">
    <location>
        <begin position="48"/>
        <end position="125"/>
    </location>
</feature>
<evidence type="ECO:0000313" key="3">
    <source>
        <dbReference type="EMBL" id="UNK45052.1"/>
    </source>
</evidence>
<sequence>MPHAGQPPAPGRRRESTTAGPGPGWAVPRLLEVVAQLREHCLWTAALTHESLVEYLVEEAHELAEAIETGHTGQADVAELRGELADVLFQVLLHARLQEERGHFDFDAVAAGLTAKLVRRNRHVFRPDGSLQETFPDTIAEIVASYDAVKAAEKPERTTPFDGVPTSLPALTLAAKSLDRARRAGSAERAEPGGDGRAAAPQHGRWRSEGGQGMTEAEVGEALFAVVRRAAEAGVDPEQALRAAVRRFQQRVTEENDTG</sequence>
<evidence type="ECO:0000313" key="4">
    <source>
        <dbReference type="Proteomes" id="UP000829069"/>
    </source>
</evidence>
<feature type="region of interest" description="Disordered" evidence="1">
    <location>
        <begin position="1"/>
        <end position="23"/>
    </location>
</feature>
<protein>
    <submittedName>
        <fullName evidence="3">Nucleotide pyrophosphohydrolase</fullName>
    </submittedName>
</protein>
<evidence type="ECO:0000259" key="2">
    <source>
        <dbReference type="Pfam" id="PF03819"/>
    </source>
</evidence>
<dbReference type="RefSeq" id="WP_241913345.1">
    <property type="nucleotide sequence ID" value="NZ_CP093326.1"/>
</dbReference>
<keyword evidence="4" id="KW-1185">Reference proteome</keyword>
<proteinExistence type="predicted"/>
<feature type="compositionally biased region" description="Pro residues" evidence="1">
    <location>
        <begin position="1"/>
        <end position="10"/>
    </location>
</feature>
<dbReference type="InterPro" id="IPR004518">
    <property type="entry name" value="MazG-like_dom"/>
</dbReference>
<name>A0ABY3W6G6_9MICC</name>
<feature type="region of interest" description="Disordered" evidence="1">
    <location>
        <begin position="179"/>
        <end position="212"/>
    </location>
</feature>
<dbReference type="Gene3D" id="1.10.287.1080">
    <property type="entry name" value="MazG-like"/>
    <property type="match status" value="2"/>
</dbReference>
<evidence type="ECO:0000256" key="1">
    <source>
        <dbReference type="SAM" id="MobiDB-lite"/>
    </source>
</evidence>
<dbReference type="Proteomes" id="UP000829069">
    <property type="component" value="Chromosome"/>
</dbReference>
<dbReference type="CDD" id="cd11528">
    <property type="entry name" value="NTP-PPase_MazG_Nterm"/>
    <property type="match status" value="1"/>
</dbReference>
<dbReference type="PANTHER" id="PTHR30522">
    <property type="entry name" value="NUCLEOSIDE TRIPHOSPHATE PYROPHOSPHOHYDROLASE"/>
    <property type="match status" value="1"/>
</dbReference>
<accession>A0ABY3W6G6</accession>
<organism evidence="3 4">
    <name type="scientific">Arthrobacter sulfonylureivorans</name>
    <dbReference type="NCBI Taxonomy" id="2486855"/>
    <lineage>
        <taxon>Bacteria</taxon>
        <taxon>Bacillati</taxon>
        <taxon>Actinomycetota</taxon>
        <taxon>Actinomycetes</taxon>
        <taxon>Micrococcales</taxon>
        <taxon>Micrococcaceae</taxon>
        <taxon>Arthrobacter</taxon>
    </lineage>
</organism>